<dbReference type="STRING" id="84698.SAMN04488528_1007126"/>
<dbReference type="InterPro" id="IPR002347">
    <property type="entry name" value="SDR_fam"/>
</dbReference>
<gene>
    <name evidence="4" type="ORF">SAMN04488528_1007126</name>
</gene>
<protein>
    <recommendedName>
        <fullName evidence="6">Short-chain dehydrogenase</fullName>
    </recommendedName>
</protein>
<accession>A0A1I0XA87</accession>
<dbReference type="GO" id="GO:0016020">
    <property type="term" value="C:membrane"/>
    <property type="evidence" value="ECO:0007669"/>
    <property type="project" value="TreeGrafter"/>
</dbReference>
<dbReference type="PRINTS" id="PR00081">
    <property type="entry name" value="GDHRDH"/>
</dbReference>
<dbReference type="Proteomes" id="UP000198619">
    <property type="component" value="Unassembled WGS sequence"/>
</dbReference>
<evidence type="ECO:0000313" key="5">
    <source>
        <dbReference type="Proteomes" id="UP000198619"/>
    </source>
</evidence>
<comment type="similarity">
    <text evidence="1 3">Belongs to the short-chain dehydrogenases/reductases (SDR) family.</text>
</comment>
<dbReference type="AlphaFoldDB" id="A0A1I0XA87"/>
<reference evidence="4 5" key="1">
    <citation type="submission" date="2016-10" db="EMBL/GenBank/DDBJ databases">
        <authorList>
            <person name="de Groot N.N."/>
        </authorList>
    </citation>
    <scope>NUCLEOTIDE SEQUENCE [LARGE SCALE GENOMIC DNA]</scope>
    <source>
        <strain evidence="4 5">DSM 12271</strain>
    </source>
</reference>
<dbReference type="PRINTS" id="PR00080">
    <property type="entry name" value="SDRFAMILY"/>
</dbReference>
<dbReference type="Gene3D" id="3.40.50.720">
    <property type="entry name" value="NAD(P)-binding Rossmann-like Domain"/>
    <property type="match status" value="1"/>
</dbReference>
<dbReference type="PANTHER" id="PTHR44196">
    <property type="entry name" value="DEHYDROGENASE/REDUCTASE SDR FAMILY MEMBER 7B"/>
    <property type="match status" value="1"/>
</dbReference>
<organism evidence="4 5">
    <name type="scientific">Clostridium frigidicarnis</name>
    <dbReference type="NCBI Taxonomy" id="84698"/>
    <lineage>
        <taxon>Bacteria</taxon>
        <taxon>Bacillati</taxon>
        <taxon>Bacillota</taxon>
        <taxon>Clostridia</taxon>
        <taxon>Eubacteriales</taxon>
        <taxon>Clostridiaceae</taxon>
        <taxon>Clostridium</taxon>
    </lineage>
</organism>
<keyword evidence="5" id="KW-1185">Reference proteome</keyword>
<dbReference type="Pfam" id="PF00106">
    <property type="entry name" value="adh_short"/>
    <property type="match status" value="1"/>
</dbReference>
<dbReference type="CDD" id="cd05233">
    <property type="entry name" value="SDR_c"/>
    <property type="match status" value="1"/>
</dbReference>
<evidence type="ECO:0000313" key="4">
    <source>
        <dbReference type="EMBL" id="SFA96853.1"/>
    </source>
</evidence>
<dbReference type="InterPro" id="IPR036291">
    <property type="entry name" value="NAD(P)-bd_dom_sf"/>
</dbReference>
<dbReference type="PIRSF" id="PIRSF000126">
    <property type="entry name" value="11-beta-HSD1"/>
    <property type="match status" value="1"/>
</dbReference>
<dbReference type="RefSeq" id="WP_177199324.1">
    <property type="nucleotide sequence ID" value="NZ_FOKI01000007.1"/>
</dbReference>
<dbReference type="EMBL" id="FOKI01000007">
    <property type="protein sequence ID" value="SFA96853.1"/>
    <property type="molecule type" value="Genomic_DNA"/>
</dbReference>
<dbReference type="PANTHER" id="PTHR44196:SF2">
    <property type="entry name" value="SHORT-CHAIN DEHYDROGENASE-RELATED"/>
    <property type="match status" value="1"/>
</dbReference>
<evidence type="ECO:0000256" key="2">
    <source>
        <dbReference type="ARBA" id="ARBA00023002"/>
    </source>
</evidence>
<keyword evidence="2" id="KW-0560">Oxidoreductase</keyword>
<sequence>MKEYVLITGASSGIGYDLACIFGENNYNLILVARNEKKLNDIKRKLSNKLKVDIRAFQCDLAYSEDIENLYSKILHENLKVKYLINNAGCGSFGKFDNIDIKTDLNLIDVNVRSITHMMKLFIPVIRKTSNGGVLNIASTAAFSPGPYMSVYYACKAYVINITEALREEFKEDNIKICVLCPGPTNTNFQVNAKVTKNSKVKPILMESRKVAEIAYRGFMKNKGVIIPGYNNKILVTLSKLLPNKFLCKVIKRANSN</sequence>
<dbReference type="SUPFAM" id="SSF51735">
    <property type="entry name" value="NAD(P)-binding Rossmann-fold domains"/>
    <property type="match status" value="1"/>
</dbReference>
<evidence type="ECO:0008006" key="6">
    <source>
        <dbReference type="Google" id="ProtNLM"/>
    </source>
</evidence>
<name>A0A1I0XA87_9CLOT</name>
<evidence type="ECO:0000256" key="3">
    <source>
        <dbReference type="RuleBase" id="RU000363"/>
    </source>
</evidence>
<proteinExistence type="inferred from homology"/>
<dbReference type="GO" id="GO:0016491">
    <property type="term" value="F:oxidoreductase activity"/>
    <property type="evidence" value="ECO:0007669"/>
    <property type="project" value="UniProtKB-KW"/>
</dbReference>
<evidence type="ECO:0000256" key="1">
    <source>
        <dbReference type="ARBA" id="ARBA00006484"/>
    </source>
</evidence>